<gene>
    <name evidence="7" type="ORF">E3T49_15115</name>
</gene>
<dbReference type="InterPro" id="IPR036388">
    <property type="entry name" value="WH-like_DNA-bd_sf"/>
</dbReference>
<proteinExistence type="predicted"/>
<reference evidence="7 8" key="1">
    <citation type="submission" date="2019-03" db="EMBL/GenBank/DDBJ databases">
        <title>Genomics of glacier-inhabiting Cryobacterium strains.</title>
        <authorList>
            <person name="Liu Q."/>
            <person name="Xin Y.-H."/>
        </authorList>
    </citation>
    <scope>NUCLEOTIDE SEQUENCE [LARGE SCALE GENOMIC DNA]</scope>
    <source>
        <strain evidence="7 8">TMT1-51</strain>
    </source>
</reference>
<protein>
    <submittedName>
        <fullName evidence="7">IclR family transcriptional regulator</fullName>
    </submittedName>
</protein>
<sequence>MSEQHRTLISSVQRALGLVDLVSASARPLPVKALARTSGLSLGTTYNLTRTLVYEGYLAAEPDGLVLGARFPTLRADSAPGEFLARVRQTLRGVAREHGAPAHLSRFESGEVRLVDVVDATGTPRLDLRDTMSGIAPAAAIGRQILAQLSREQRSVYLARFPDEAPTLLDMVDLRSSRQSRRQPKPDAGGIRSGDRPVDCVAVPVRAPGVIAALAVCVPPGRVGHDLDLVLRRLRTAAGLLSCQLGAAQVASESKGAG</sequence>
<evidence type="ECO:0000256" key="1">
    <source>
        <dbReference type="ARBA" id="ARBA00023015"/>
    </source>
</evidence>
<evidence type="ECO:0000256" key="2">
    <source>
        <dbReference type="ARBA" id="ARBA00023125"/>
    </source>
</evidence>
<name>A0A4Y8JQT7_9MICO</name>
<dbReference type="InterPro" id="IPR005471">
    <property type="entry name" value="Tscrpt_reg_IclR_N"/>
</dbReference>
<dbReference type="EMBL" id="SOHA01000041">
    <property type="protein sequence ID" value="TFD26896.1"/>
    <property type="molecule type" value="Genomic_DNA"/>
</dbReference>
<dbReference type="SMART" id="SM00346">
    <property type="entry name" value="HTH_ICLR"/>
    <property type="match status" value="1"/>
</dbReference>
<dbReference type="Gene3D" id="3.30.450.40">
    <property type="match status" value="1"/>
</dbReference>
<dbReference type="RefSeq" id="WP_134425725.1">
    <property type="nucleotide sequence ID" value="NZ_SOHA01000041.1"/>
</dbReference>
<dbReference type="Gene3D" id="1.10.10.10">
    <property type="entry name" value="Winged helix-like DNA-binding domain superfamily/Winged helix DNA-binding domain"/>
    <property type="match status" value="1"/>
</dbReference>
<organism evidence="7 8">
    <name type="scientific">Cryobacterium cryoconiti</name>
    <dbReference type="NCBI Taxonomy" id="1259239"/>
    <lineage>
        <taxon>Bacteria</taxon>
        <taxon>Bacillati</taxon>
        <taxon>Actinomycetota</taxon>
        <taxon>Actinomycetes</taxon>
        <taxon>Micrococcales</taxon>
        <taxon>Microbacteriaceae</taxon>
        <taxon>Cryobacterium</taxon>
    </lineage>
</organism>
<dbReference type="GO" id="GO:0003700">
    <property type="term" value="F:DNA-binding transcription factor activity"/>
    <property type="evidence" value="ECO:0007669"/>
    <property type="project" value="TreeGrafter"/>
</dbReference>
<evidence type="ECO:0000313" key="8">
    <source>
        <dbReference type="Proteomes" id="UP000297472"/>
    </source>
</evidence>
<keyword evidence="3" id="KW-0804">Transcription</keyword>
<accession>A0A4Y8JQT7</accession>
<dbReference type="PANTHER" id="PTHR30136:SF24">
    <property type="entry name" value="HTH-TYPE TRANSCRIPTIONAL REPRESSOR ALLR"/>
    <property type="match status" value="1"/>
</dbReference>
<comment type="caution">
    <text evidence="7">The sequence shown here is derived from an EMBL/GenBank/DDBJ whole genome shotgun (WGS) entry which is preliminary data.</text>
</comment>
<keyword evidence="1" id="KW-0805">Transcription regulation</keyword>
<dbReference type="SUPFAM" id="SSF55781">
    <property type="entry name" value="GAF domain-like"/>
    <property type="match status" value="1"/>
</dbReference>
<dbReference type="GO" id="GO:0045892">
    <property type="term" value="P:negative regulation of DNA-templated transcription"/>
    <property type="evidence" value="ECO:0007669"/>
    <property type="project" value="TreeGrafter"/>
</dbReference>
<dbReference type="InterPro" id="IPR014757">
    <property type="entry name" value="Tscrpt_reg_IclR_C"/>
</dbReference>
<dbReference type="PROSITE" id="PS51078">
    <property type="entry name" value="ICLR_ED"/>
    <property type="match status" value="1"/>
</dbReference>
<evidence type="ECO:0000259" key="5">
    <source>
        <dbReference type="PROSITE" id="PS51077"/>
    </source>
</evidence>
<dbReference type="InterPro" id="IPR036390">
    <property type="entry name" value="WH_DNA-bd_sf"/>
</dbReference>
<feature type="domain" description="HTH iclR-type" evidence="5">
    <location>
        <begin position="9"/>
        <end position="69"/>
    </location>
</feature>
<evidence type="ECO:0000313" key="7">
    <source>
        <dbReference type="EMBL" id="TFD26896.1"/>
    </source>
</evidence>
<evidence type="ECO:0000256" key="3">
    <source>
        <dbReference type="ARBA" id="ARBA00023163"/>
    </source>
</evidence>
<evidence type="ECO:0000256" key="4">
    <source>
        <dbReference type="SAM" id="MobiDB-lite"/>
    </source>
</evidence>
<dbReference type="Proteomes" id="UP000297472">
    <property type="component" value="Unassembled WGS sequence"/>
</dbReference>
<dbReference type="PANTHER" id="PTHR30136">
    <property type="entry name" value="HELIX-TURN-HELIX TRANSCRIPTIONAL REGULATOR, ICLR FAMILY"/>
    <property type="match status" value="1"/>
</dbReference>
<dbReference type="AlphaFoldDB" id="A0A4Y8JQT7"/>
<feature type="domain" description="IclR-ED" evidence="6">
    <location>
        <begin position="63"/>
        <end position="247"/>
    </location>
</feature>
<dbReference type="SUPFAM" id="SSF46785">
    <property type="entry name" value="Winged helix' DNA-binding domain"/>
    <property type="match status" value="1"/>
</dbReference>
<evidence type="ECO:0000259" key="6">
    <source>
        <dbReference type="PROSITE" id="PS51078"/>
    </source>
</evidence>
<dbReference type="GO" id="GO:0003677">
    <property type="term" value="F:DNA binding"/>
    <property type="evidence" value="ECO:0007669"/>
    <property type="project" value="UniProtKB-KW"/>
</dbReference>
<dbReference type="PROSITE" id="PS51077">
    <property type="entry name" value="HTH_ICLR"/>
    <property type="match status" value="1"/>
</dbReference>
<dbReference type="OrthoDB" id="8479143at2"/>
<keyword evidence="2" id="KW-0238">DNA-binding</keyword>
<dbReference type="InterPro" id="IPR050707">
    <property type="entry name" value="HTH_MetabolicPath_Reg"/>
</dbReference>
<keyword evidence="8" id="KW-1185">Reference proteome</keyword>
<dbReference type="Pfam" id="PF09339">
    <property type="entry name" value="HTH_IclR"/>
    <property type="match status" value="1"/>
</dbReference>
<dbReference type="InterPro" id="IPR029016">
    <property type="entry name" value="GAF-like_dom_sf"/>
</dbReference>
<feature type="region of interest" description="Disordered" evidence="4">
    <location>
        <begin position="174"/>
        <end position="194"/>
    </location>
</feature>